<evidence type="ECO:0000256" key="4">
    <source>
        <dbReference type="ARBA" id="ARBA00007739"/>
    </source>
</evidence>
<sequence length="751" mass="85500">MKRESKNSKLTAEDIKRYTKRFWIIILGGVSFVALFLFLVRIGLFGKLPSFDELENPSSNLASEILTDDNRVLGTYYKENRSNVEYKDLSPYLVQALISTEDKRFYGHSGIDYSRTITTVFHTLMGNKQGGSTITQQLALNLFSEKREENTLKRIMQKLQEWITAVRLERNYTKEEIIMMYFNTVDFGYKNTYGIKSAARTFFNTTPDKLKIEEAAVLVGMLKGPSRYSPVWKNTQERSKSRRNVVMENMLKEGFITDEEFLTAKEKPLKLDLNVSSYGEGLAPYFRAVLKDEIKKEFQRLGITKEDGTPYNLDRDGLKIYTPINYEMQEYAEAAQREWMQKLQREFNKQWRNRSAFTGDRAKLLQTGMRRSDRYIQMKKDGASDEEIKKVFNTKTEMTIFTWRGNVDTVMTPMDSIKYNKLILRNSMMSMEPKTGHIKAWVGGINFEHYKYDQVKMGIRQVGSTAKPFTYAVAIDNDYSPCQPIPNYQQTYGDWTPRGTVQGGNPITLKNALKYSQNYATAYLINLVGASNVAELTRKMGITSDVPNYPSISLGAYEASVYDMVGAYAAFVNHGTWIKPMMILRVETKDGTVLYENRPDIKKVLNSESAYIMVDMLKGVVDGGTASRLRRPEFGGITYPIGGKTGTTNDNSDAWFIGITPELVTGVWTGAEDRGISFSNMQYGQGAAAALPVFGLYMKRVYADSKLKYSKEDFPEPPGGLTRTIDCSKYSGVYYGGEPQEPELQDDRLGF</sequence>
<dbReference type="PANTHER" id="PTHR32282:SF11">
    <property type="entry name" value="PENICILLIN-BINDING PROTEIN 1B"/>
    <property type="match status" value="1"/>
</dbReference>
<gene>
    <name evidence="21" type="ORF">H8B04_15570</name>
</gene>
<keyword evidence="7" id="KW-0645">Protease</keyword>
<accession>A0ABR7YI01</accession>
<evidence type="ECO:0000313" key="21">
    <source>
        <dbReference type="EMBL" id="MBD1430950.1"/>
    </source>
</evidence>
<dbReference type="EMBL" id="JACOIJ010000046">
    <property type="protein sequence ID" value="MBD1430950.1"/>
    <property type="molecule type" value="Genomic_DNA"/>
</dbReference>
<dbReference type="SUPFAM" id="SSF56601">
    <property type="entry name" value="beta-lactamase/transpeptidase-like"/>
    <property type="match status" value="1"/>
</dbReference>
<organism evidence="21 22">
    <name type="scientific">Sphingobacterium litopenaei</name>
    <dbReference type="NCBI Taxonomy" id="2763500"/>
    <lineage>
        <taxon>Bacteria</taxon>
        <taxon>Pseudomonadati</taxon>
        <taxon>Bacteroidota</taxon>
        <taxon>Sphingobacteriia</taxon>
        <taxon>Sphingobacteriales</taxon>
        <taxon>Sphingobacteriaceae</taxon>
        <taxon>Sphingobacterium</taxon>
    </lineage>
</organism>
<comment type="pathway">
    <text evidence="2">Cell wall biogenesis; peptidoglycan biosynthesis.</text>
</comment>
<keyword evidence="5" id="KW-1003">Cell membrane</keyword>
<dbReference type="Pfam" id="PF00905">
    <property type="entry name" value="Transpeptidase"/>
    <property type="match status" value="1"/>
</dbReference>
<comment type="catalytic activity">
    <reaction evidence="16">
        <text>Preferential cleavage: (Ac)2-L-Lys-D-Ala-|-D-Ala. Also transpeptidation of peptidyl-alanyl moieties that are N-acyl substituents of D-alanine.</text>
        <dbReference type="EC" id="3.4.16.4"/>
    </reaction>
</comment>
<comment type="catalytic activity">
    <reaction evidence="17">
        <text>[GlcNAc-(1-&gt;4)-Mur2Ac(oyl-L-Ala-gamma-D-Glu-L-Lys-D-Ala-D-Ala)](n)-di-trans,octa-cis-undecaprenyl diphosphate + beta-D-GlcNAc-(1-&gt;4)-Mur2Ac(oyl-L-Ala-gamma-D-Glu-L-Lys-D-Ala-D-Ala)-di-trans,octa-cis-undecaprenyl diphosphate = [GlcNAc-(1-&gt;4)-Mur2Ac(oyl-L-Ala-gamma-D-Glu-L-Lys-D-Ala-D-Ala)](n+1)-di-trans,octa-cis-undecaprenyl diphosphate + di-trans,octa-cis-undecaprenyl diphosphate + H(+)</text>
        <dbReference type="Rhea" id="RHEA:23708"/>
        <dbReference type="Rhea" id="RHEA-COMP:9602"/>
        <dbReference type="Rhea" id="RHEA-COMP:9603"/>
        <dbReference type="ChEBI" id="CHEBI:15378"/>
        <dbReference type="ChEBI" id="CHEBI:58405"/>
        <dbReference type="ChEBI" id="CHEBI:60033"/>
        <dbReference type="ChEBI" id="CHEBI:78435"/>
        <dbReference type="EC" id="2.4.99.28"/>
    </reaction>
</comment>
<evidence type="ECO:0000259" key="20">
    <source>
        <dbReference type="Pfam" id="PF00912"/>
    </source>
</evidence>
<evidence type="ECO:0000256" key="12">
    <source>
        <dbReference type="ARBA" id="ARBA00022984"/>
    </source>
</evidence>
<evidence type="ECO:0000256" key="9">
    <source>
        <dbReference type="ARBA" id="ARBA00022679"/>
    </source>
</evidence>
<keyword evidence="6" id="KW-0121">Carboxypeptidase</keyword>
<name>A0ABR7YI01_9SPHI</name>
<keyword evidence="15" id="KW-0961">Cell wall biogenesis/degradation</keyword>
<keyword evidence="14" id="KW-0511">Multifunctional enzyme</keyword>
<evidence type="ECO:0000256" key="7">
    <source>
        <dbReference type="ARBA" id="ARBA00022670"/>
    </source>
</evidence>
<evidence type="ECO:0000256" key="8">
    <source>
        <dbReference type="ARBA" id="ARBA00022676"/>
    </source>
</evidence>
<keyword evidence="13 18" id="KW-0472">Membrane</keyword>
<dbReference type="SUPFAM" id="SSF53955">
    <property type="entry name" value="Lysozyme-like"/>
    <property type="match status" value="1"/>
</dbReference>
<dbReference type="Proteomes" id="UP000651271">
    <property type="component" value="Unassembled WGS sequence"/>
</dbReference>
<evidence type="ECO:0000259" key="19">
    <source>
        <dbReference type="Pfam" id="PF00905"/>
    </source>
</evidence>
<keyword evidence="8" id="KW-0328">Glycosyltransferase</keyword>
<evidence type="ECO:0000256" key="10">
    <source>
        <dbReference type="ARBA" id="ARBA00022801"/>
    </source>
</evidence>
<dbReference type="PANTHER" id="PTHR32282">
    <property type="entry name" value="BINDING PROTEIN TRANSPEPTIDASE, PUTATIVE-RELATED"/>
    <property type="match status" value="1"/>
</dbReference>
<comment type="subcellular location">
    <subcellularLocation>
        <location evidence="1">Cell membrane</location>
    </subcellularLocation>
</comment>
<dbReference type="InterPro" id="IPR001264">
    <property type="entry name" value="Glyco_trans_51"/>
</dbReference>
<dbReference type="InterPro" id="IPR050396">
    <property type="entry name" value="Glycosyltr_51/Transpeptidase"/>
</dbReference>
<evidence type="ECO:0000256" key="6">
    <source>
        <dbReference type="ARBA" id="ARBA00022645"/>
    </source>
</evidence>
<evidence type="ECO:0000256" key="1">
    <source>
        <dbReference type="ARBA" id="ARBA00004236"/>
    </source>
</evidence>
<comment type="similarity">
    <text evidence="3">In the C-terminal section; belongs to the transpeptidase family.</text>
</comment>
<dbReference type="InterPro" id="IPR023346">
    <property type="entry name" value="Lysozyme-like_dom_sf"/>
</dbReference>
<reference evidence="21 22" key="1">
    <citation type="submission" date="2020-08" db="EMBL/GenBank/DDBJ databases">
        <title>Sphingobacterium sp. DN04309 isolated from aquaculture water.</title>
        <authorList>
            <person name="Zhang M."/>
        </authorList>
    </citation>
    <scope>NUCLEOTIDE SEQUENCE [LARGE SCALE GENOMIC DNA]</scope>
    <source>
        <strain evidence="21 22">DN04309</strain>
    </source>
</reference>
<comment type="similarity">
    <text evidence="4">In the N-terminal section; belongs to the glycosyltransferase 51 family.</text>
</comment>
<keyword evidence="9" id="KW-0808">Transferase</keyword>
<evidence type="ECO:0000256" key="15">
    <source>
        <dbReference type="ARBA" id="ARBA00023316"/>
    </source>
</evidence>
<dbReference type="Gene3D" id="1.10.3810.10">
    <property type="entry name" value="Biosynthetic peptidoglycan transglycosylase-like"/>
    <property type="match status" value="1"/>
</dbReference>
<evidence type="ECO:0000256" key="16">
    <source>
        <dbReference type="ARBA" id="ARBA00034000"/>
    </source>
</evidence>
<dbReference type="InterPro" id="IPR012338">
    <property type="entry name" value="Beta-lactam/transpept-like"/>
</dbReference>
<feature type="transmembrane region" description="Helical" evidence="18">
    <location>
        <begin position="21"/>
        <end position="44"/>
    </location>
</feature>
<feature type="domain" description="Glycosyl transferase family 51" evidence="20">
    <location>
        <begin position="71"/>
        <end position="250"/>
    </location>
</feature>
<dbReference type="RefSeq" id="WP_190302936.1">
    <property type="nucleotide sequence ID" value="NZ_JACOIJ010000046.1"/>
</dbReference>
<comment type="caution">
    <text evidence="21">The sequence shown here is derived from an EMBL/GenBank/DDBJ whole genome shotgun (WGS) entry which is preliminary data.</text>
</comment>
<dbReference type="InterPro" id="IPR036950">
    <property type="entry name" value="PBP_transglycosylase"/>
</dbReference>
<evidence type="ECO:0000313" key="22">
    <source>
        <dbReference type="Proteomes" id="UP000651271"/>
    </source>
</evidence>
<keyword evidence="18" id="KW-0812">Transmembrane</keyword>
<dbReference type="Pfam" id="PF00912">
    <property type="entry name" value="Transgly"/>
    <property type="match status" value="1"/>
</dbReference>
<dbReference type="Gene3D" id="3.40.710.10">
    <property type="entry name" value="DD-peptidase/beta-lactamase superfamily"/>
    <property type="match status" value="1"/>
</dbReference>
<evidence type="ECO:0000256" key="18">
    <source>
        <dbReference type="SAM" id="Phobius"/>
    </source>
</evidence>
<feature type="domain" description="Penicillin-binding protein transpeptidase" evidence="19">
    <location>
        <begin position="430"/>
        <end position="662"/>
    </location>
</feature>
<keyword evidence="22" id="KW-1185">Reference proteome</keyword>
<protein>
    <submittedName>
        <fullName evidence="21">Penicillin-binding protein</fullName>
    </submittedName>
</protein>
<evidence type="ECO:0000256" key="11">
    <source>
        <dbReference type="ARBA" id="ARBA00022960"/>
    </source>
</evidence>
<dbReference type="InterPro" id="IPR001460">
    <property type="entry name" value="PCN-bd_Tpept"/>
</dbReference>
<keyword evidence="18" id="KW-1133">Transmembrane helix</keyword>
<evidence type="ECO:0000256" key="5">
    <source>
        <dbReference type="ARBA" id="ARBA00022475"/>
    </source>
</evidence>
<evidence type="ECO:0000256" key="3">
    <source>
        <dbReference type="ARBA" id="ARBA00007090"/>
    </source>
</evidence>
<keyword evidence="11" id="KW-0133">Cell shape</keyword>
<keyword evidence="12" id="KW-0573">Peptidoglycan synthesis</keyword>
<evidence type="ECO:0000256" key="13">
    <source>
        <dbReference type="ARBA" id="ARBA00023136"/>
    </source>
</evidence>
<evidence type="ECO:0000256" key="2">
    <source>
        <dbReference type="ARBA" id="ARBA00004752"/>
    </source>
</evidence>
<evidence type="ECO:0000256" key="14">
    <source>
        <dbReference type="ARBA" id="ARBA00023268"/>
    </source>
</evidence>
<proteinExistence type="inferred from homology"/>
<keyword evidence="10" id="KW-0378">Hydrolase</keyword>
<evidence type="ECO:0000256" key="17">
    <source>
        <dbReference type="ARBA" id="ARBA00049902"/>
    </source>
</evidence>